<comment type="caution">
    <text evidence="6">The sequence shown here is derived from an EMBL/GenBank/DDBJ whole genome shotgun (WGS) entry which is preliminary data.</text>
</comment>
<dbReference type="Proteomes" id="UP001151582">
    <property type="component" value="Unassembled WGS sequence"/>
</dbReference>
<dbReference type="Gene3D" id="1.20.5.170">
    <property type="match status" value="1"/>
</dbReference>
<name>A0A9W8EF79_9FUNG</name>
<dbReference type="PANTHER" id="PTHR40621:SF6">
    <property type="entry name" value="AP-1-LIKE TRANSCRIPTION FACTOR YAP1-RELATED"/>
    <property type="match status" value="1"/>
</dbReference>
<feature type="domain" description="BZIP" evidence="5">
    <location>
        <begin position="53"/>
        <end position="96"/>
    </location>
</feature>
<dbReference type="GO" id="GO:0001228">
    <property type="term" value="F:DNA-binding transcription activator activity, RNA polymerase II-specific"/>
    <property type="evidence" value="ECO:0007669"/>
    <property type="project" value="TreeGrafter"/>
</dbReference>
<keyword evidence="2" id="KW-0539">Nucleus</keyword>
<dbReference type="InterPro" id="IPR050936">
    <property type="entry name" value="AP-1-like"/>
</dbReference>
<dbReference type="SUPFAM" id="SSF57959">
    <property type="entry name" value="Leucine zipper domain"/>
    <property type="match status" value="1"/>
</dbReference>
<feature type="compositionally biased region" description="Low complexity" evidence="4">
    <location>
        <begin position="16"/>
        <end position="32"/>
    </location>
</feature>
<dbReference type="OrthoDB" id="2245989at2759"/>
<evidence type="ECO:0000256" key="3">
    <source>
        <dbReference type="SAM" id="Coils"/>
    </source>
</evidence>
<feature type="coiled-coil region" evidence="3">
    <location>
        <begin position="65"/>
        <end position="92"/>
    </location>
</feature>
<dbReference type="SMART" id="SM00338">
    <property type="entry name" value="BRLZ"/>
    <property type="match status" value="1"/>
</dbReference>
<gene>
    <name evidence="6" type="ORF">H4R34_001200</name>
</gene>
<feature type="compositionally biased region" description="Basic residues" evidence="4">
    <location>
        <begin position="33"/>
        <end position="43"/>
    </location>
</feature>
<dbReference type="Pfam" id="PF00170">
    <property type="entry name" value="bZIP_1"/>
    <property type="match status" value="1"/>
</dbReference>
<accession>A0A9W8EF79</accession>
<dbReference type="InterPro" id="IPR004827">
    <property type="entry name" value="bZIP"/>
</dbReference>
<dbReference type="GO" id="GO:0090575">
    <property type="term" value="C:RNA polymerase II transcription regulator complex"/>
    <property type="evidence" value="ECO:0007669"/>
    <property type="project" value="TreeGrafter"/>
</dbReference>
<dbReference type="InterPro" id="IPR046347">
    <property type="entry name" value="bZIP_sf"/>
</dbReference>
<comment type="subcellular location">
    <subcellularLocation>
        <location evidence="1">Nucleus</location>
    </subcellularLocation>
</comment>
<keyword evidence="3" id="KW-0175">Coiled coil</keyword>
<evidence type="ECO:0000256" key="2">
    <source>
        <dbReference type="ARBA" id="ARBA00023242"/>
    </source>
</evidence>
<dbReference type="EMBL" id="JANBQB010000049">
    <property type="protein sequence ID" value="KAJ1983579.1"/>
    <property type="molecule type" value="Genomic_DNA"/>
</dbReference>
<dbReference type="PROSITE" id="PS50217">
    <property type="entry name" value="BZIP"/>
    <property type="match status" value="1"/>
</dbReference>
<dbReference type="AlphaFoldDB" id="A0A9W8EF79"/>
<dbReference type="PANTHER" id="PTHR40621">
    <property type="entry name" value="TRANSCRIPTION FACTOR KAPC-RELATED"/>
    <property type="match status" value="1"/>
</dbReference>
<feature type="region of interest" description="Disordered" evidence="4">
    <location>
        <begin position="1"/>
        <end position="61"/>
    </location>
</feature>
<organism evidence="6 7">
    <name type="scientific">Dimargaris verticillata</name>
    <dbReference type="NCBI Taxonomy" id="2761393"/>
    <lineage>
        <taxon>Eukaryota</taxon>
        <taxon>Fungi</taxon>
        <taxon>Fungi incertae sedis</taxon>
        <taxon>Zoopagomycota</taxon>
        <taxon>Kickxellomycotina</taxon>
        <taxon>Dimargaritomycetes</taxon>
        <taxon>Dimargaritales</taxon>
        <taxon>Dimargaritaceae</taxon>
        <taxon>Dimargaris</taxon>
    </lineage>
</organism>
<evidence type="ECO:0000259" key="5">
    <source>
        <dbReference type="PROSITE" id="PS50217"/>
    </source>
</evidence>
<evidence type="ECO:0000313" key="6">
    <source>
        <dbReference type="EMBL" id="KAJ1983579.1"/>
    </source>
</evidence>
<keyword evidence="7" id="KW-1185">Reference proteome</keyword>
<feature type="non-terminal residue" evidence="6">
    <location>
        <position position="1"/>
    </location>
</feature>
<sequence length="441" mass="46313">TPVAPPLRLPSTHTNKMSSSNQSASSSSAAAKRSAKERKKPGRKPNPNAAEIRKDKNRMAQRNYRKRRENHIRGLEQQIVQLQKENEDMRTHFQSIVERQRQVIATLQTAATSASALSSSMAAAIGREPVASASASEHQRYLTLPPTHISSSATSTQSSPLVMHLHRFSDTLGPDLTDSEVAVQSHSDDPNIFSQHRQDVTMDEVISVPLQRPPPHRYQYAQAPSPAQQAALFDQIPLWAAMGATTARTSEAMTGTSPHMYHHPGSVTELTAPVPRGVVRAQLAPAPSHSTLGGTSPLPISPLPGASSLSSAAAAQSVDGRAAVAPTMPTNYLTGGARAVVTGGGSGGAHAAMGSVGSAAQFGFPWSSPAFQFSVQSTPPSSQPPNVLRLSSLPLTSEGTAISSAGTTVPTPATATSAADPTVSYETAFTGPSANFPFYPN</sequence>
<protein>
    <recommendedName>
        <fullName evidence="5">BZIP domain-containing protein</fullName>
    </recommendedName>
</protein>
<evidence type="ECO:0000256" key="4">
    <source>
        <dbReference type="SAM" id="MobiDB-lite"/>
    </source>
</evidence>
<evidence type="ECO:0000256" key="1">
    <source>
        <dbReference type="ARBA" id="ARBA00004123"/>
    </source>
</evidence>
<dbReference type="PROSITE" id="PS00036">
    <property type="entry name" value="BZIP_BASIC"/>
    <property type="match status" value="1"/>
</dbReference>
<proteinExistence type="predicted"/>
<dbReference type="CDD" id="cd14688">
    <property type="entry name" value="bZIP_YAP"/>
    <property type="match status" value="1"/>
</dbReference>
<evidence type="ECO:0000313" key="7">
    <source>
        <dbReference type="Proteomes" id="UP001151582"/>
    </source>
</evidence>
<reference evidence="6" key="1">
    <citation type="submission" date="2022-07" db="EMBL/GenBank/DDBJ databases">
        <title>Phylogenomic reconstructions and comparative analyses of Kickxellomycotina fungi.</title>
        <authorList>
            <person name="Reynolds N.K."/>
            <person name="Stajich J.E."/>
            <person name="Barry K."/>
            <person name="Grigoriev I.V."/>
            <person name="Crous P."/>
            <person name="Smith M.E."/>
        </authorList>
    </citation>
    <scope>NUCLEOTIDE SEQUENCE</scope>
    <source>
        <strain evidence="6">RSA 567</strain>
    </source>
</reference>
<dbReference type="GO" id="GO:0000976">
    <property type="term" value="F:transcription cis-regulatory region binding"/>
    <property type="evidence" value="ECO:0007669"/>
    <property type="project" value="InterPro"/>
</dbReference>